<sequence>MKATWEKLLDEESEGEDGESNLALMAKVTQTQTAALRGKCYNSKEGTLWHAFLERSPNSGRSGKSVGNKLEKMVSSEEGTGKGTSPDLVSKHKMKTHKN</sequence>
<feature type="region of interest" description="Disordered" evidence="1">
    <location>
        <begin position="1"/>
        <end position="20"/>
    </location>
</feature>
<feature type="region of interest" description="Disordered" evidence="1">
    <location>
        <begin position="54"/>
        <end position="99"/>
    </location>
</feature>
<protein>
    <submittedName>
        <fullName evidence="2">Uncharacterized protein</fullName>
    </submittedName>
</protein>
<gene>
    <name evidence="2" type="ORF">HAX54_049537</name>
</gene>
<dbReference type="EMBL" id="JACEIK010008405">
    <property type="protein sequence ID" value="MCE3051340.1"/>
    <property type="molecule type" value="Genomic_DNA"/>
</dbReference>
<evidence type="ECO:0000256" key="1">
    <source>
        <dbReference type="SAM" id="MobiDB-lite"/>
    </source>
</evidence>
<dbReference type="Proteomes" id="UP000823775">
    <property type="component" value="Unassembled WGS sequence"/>
</dbReference>
<reference evidence="2 3" key="1">
    <citation type="journal article" date="2021" name="BMC Genomics">
        <title>Datura genome reveals duplications of psychoactive alkaloid biosynthetic genes and high mutation rate following tissue culture.</title>
        <authorList>
            <person name="Rajewski A."/>
            <person name="Carter-House D."/>
            <person name="Stajich J."/>
            <person name="Litt A."/>
        </authorList>
    </citation>
    <scope>NUCLEOTIDE SEQUENCE [LARGE SCALE GENOMIC DNA]</scope>
    <source>
        <strain evidence="2">AR-01</strain>
    </source>
</reference>
<name>A0ABS8WPC5_DATST</name>
<comment type="caution">
    <text evidence="2">The sequence shown here is derived from an EMBL/GenBank/DDBJ whole genome shotgun (WGS) entry which is preliminary data.</text>
</comment>
<accession>A0ABS8WPC5</accession>
<evidence type="ECO:0000313" key="3">
    <source>
        <dbReference type="Proteomes" id="UP000823775"/>
    </source>
</evidence>
<proteinExistence type="predicted"/>
<organism evidence="2 3">
    <name type="scientific">Datura stramonium</name>
    <name type="common">Jimsonweed</name>
    <name type="synonym">Common thornapple</name>
    <dbReference type="NCBI Taxonomy" id="4076"/>
    <lineage>
        <taxon>Eukaryota</taxon>
        <taxon>Viridiplantae</taxon>
        <taxon>Streptophyta</taxon>
        <taxon>Embryophyta</taxon>
        <taxon>Tracheophyta</taxon>
        <taxon>Spermatophyta</taxon>
        <taxon>Magnoliopsida</taxon>
        <taxon>eudicotyledons</taxon>
        <taxon>Gunneridae</taxon>
        <taxon>Pentapetalae</taxon>
        <taxon>asterids</taxon>
        <taxon>lamiids</taxon>
        <taxon>Solanales</taxon>
        <taxon>Solanaceae</taxon>
        <taxon>Solanoideae</taxon>
        <taxon>Datureae</taxon>
        <taxon>Datura</taxon>
    </lineage>
</organism>
<feature type="compositionally biased region" description="Basic and acidic residues" evidence="1">
    <location>
        <begin position="1"/>
        <end position="10"/>
    </location>
</feature>
<evidence type="ECO:0000313" key="2">
    <source>
        <dbReference type="EMBL" id="MCE3051340.1"/>
    </source>
</evidence>
<keyword evidence="3" id="KW-1185">Reference proteome</keyword>